<evidence type="ECO:0000313" key="13">
    <source>
        <dbReference type="Proteomes" id="UP000283374"/>
    </source>
</evidence>
<feature type="region of interest" description="Disordered" evidence="10">
    <location>
        <begin position="36"/>
        <end position="55"/>
    </location>
</feature>
<dbReference type="SUPFAM" id="SSF103039">
    <property type="entry name" value="CheC-like"/>
    <property type="match status" value="1"/>
</dbReference>
<feature type="domain" description="Flagellar motor switch protein FliN-like C-terminal" evidence="11">
    <location>
        <begin position="278"/>
        <end position="345"/>
    </location>
</feature>
<proteinExistence type="inferred from homology"/>
<dbReference type="OrthoDB" id="5241113at2"/>
<comment type="caution">
    <text evidence="12">The sequence shown here is derived from an EMBL/GenBank/DDBJ whole genome shotgun (WGS) entry which is preliminary data.</text>
</comment>
<dbReference type="InterPro" id="IPR028976">
    <property type="entry name" value="CheC-like_sf"/>
</dbReference>
<dbReference type="AlphaFoldDB" id="A0A413RQJ8"/>
<keyword evidence="12" id="KW-0969">Cilium</keyword>
<dbReference type="GO" id="GO:0003774">
    <property type="term" value="F:cytoskeletal motor activity"/>
    <property type="evidence" value="ECO:0007669"/>
    <property type="project" value="InterPro"/>
</dbReference>
<sequence>MEGGPEKKSRAIAQHVRAPADGWLVTDPHAPDAPAVPPANGAPSVNGVPTPRRARGTQVDTYDFRRPLTLVREHARHLEMAFERFARQFGNQLTARLRVVSHLAFDQVALQTYDEYVNLLPSPTAMVLCTVEHSRQTAVVQLPVGATMVWIDYLFGGDGRGDEREGRELTEIELTLVRDLLQHSLADLEYAFAGLTRLGVTVQGVQYNPQFVQATGASETVLVASFTLRVGEREDAVTFMLPADTMLAALHAADGAIAHSAEDRQAAAAAHADLELAVQGVPVRVGVQFAPVTVHPRDVLSLQVGDVLPLSHPSSTPLDVVVDGVVLARAAIGSHGSRLACRVVTVEEIPA</sequence>
<dbReference type="SUPFAM" id="SSF101801">
    <property type="entry name" value="Surface presentation of antigens (SPOA)"/>
    <property type="match status" value="1"/>
</dbReference>
<keyword evidence="12" id="KW-0966">Cell projection</keyword>
<dbReference type="Pfam" id="PF02154">
    <property type="entry name" value="FliM"/>
    <property type="match status" value="1"/>
</dbReference>
<evidence type="ECO:0000256" key="5">
    <source>
        <dbReference type="ARBA" id="ARBA00022475"/>
    </source>
</evidence>
<dbReference type="PANTHER" id="PTHR30034">
    <property type="entry name" value="FLAGELLAR MOTOR SWITCH PROTEIN FLIM"/>
    <property type="match status" value="1"/>
</dbReference>
<evidence type="ECO:0000256" key="7">
    <source>
        <dbReference type="ARBA" id="ARBA00022779"/>
    </source>
</evidence>
<dbReference type="Gene3D" id="3.40.1550.10">
    <property type="entry name" value="CheC-like"/>
    <property type="match status" value="1"/>
</dbReference>
<gene>
    <name evidence="12" type="ORF">D1825_02520</name>
</gene>
<keyword evidence="5" id="KW-1003">Cell membrane</keyword>
<keyword evidence="6" id="KW-0145">Chemotaxis</keyword>
<keyword evidence="7" id="KW-0283">Flagellar rotation</keyword>
<evidence type="ECO:0000256" key="8">
    <source>
        <dbReference type="ARBA" id="ARBA00023136"/>
    </source>
</evidence>
<dbReference type="InterPro" id="IPR001689">
    <property type="entry name" value="Flag_FliM"/>
</dbReference>
<dbReference type="Gene3D" id="2.30.330.10">
    <property type="entry name" value="SpoA-like"/>
    <property type="match status" value="1"/>
</dbReference>
<evidence type="ECO:0000256" key="3">
    <source>
        <dbReference type="ARBA" id="ARBA00011049"/>
    </source>
</evidence>
<dbReference type="CDD" id="cd17908">
    <property type="entry name" value="FliM"/>
    <property type="match status" value="1"/>
</dbReference>
<evidence type="ECO:0000256" key="9">
    <source>
        <dbReference type="ARBA" id="ARBA00023143"/>
    </source>
</evidence>
<organism evidence="12 13">
    <name type="scientific">Cellulomonas rhizosphaerae</name>
    <dbReference type="NCBI Taxonomy" id="2293719"/>
    <lineage>
        <taxon>Bacteria</taxon>
        <taxon>Bacillati</taxon>
        <taxon>Actinomycetota</taxon>
        <taxon>Actinomycetes</taxon>
        <taxon>Micrococcales</taxon>
        <taxon>Cellulomonadaceae</taxon>
        <taxon>Cellulomonas</taxon>
    </lineage>
</organism>
<dbReference type="GO" id="GO:0005886">
    <property type="term" value="C:plasma membrane"/>
    <property type="evidence" value="ECO:0007669"/>
    <property type="project" value="UniProtKB-SubCell"/>
</dbReference>
<dbReference type="GO" id="GO:0050918">
    <property type="term" value="P:positive chemotaxis"/>
    <property type="evidence" value="ECO:0007669"/>
    <property type="project" value="TreeGrafter"/>
</dbReference>
<dbReference type="Proteomes" id="UP000283374">
    <property type="component" value="Unassembled WGS sequence"/>
</dbReference>
<comment type="subcellular location">
    <subcellularLocation>
        <location evidence="1">Bacterial flagellum basal body</location>
    </subcellularLocation>
    <subcellularLocation>
        <location evidence="2">Cell membrane</location>
        <topology evidence="2">Peripheral membrane protein</topology>
    </subcellularLocation>
</comment>
<evidence type="ECO:0000256" key="4">
    <source>
        <dbReference type="ARBA" id="ARBA00021898"/>
    </source>
</evidence>
<evidence type="ECO:0000256" key="6">
    <source>
        <dbReference type="ARBA" id="ARBA00022500"/>
    </source>
</evidence>
<keyword evidence="12" id="KW-0282">Flagellum</keyword>
<keyword evidence="9" id="KW-0975">Bacterial flagellum</keyword>
<accession>A0A413RQJ8</accession>
<dbReference type="EMBL" id="QWKP01000108">
    <property type="protein sequence ID" value="RHA44188.1"/>
    <property type="molecule type" value="Genomic_DNA"/>
</dbReference>
<evidence type="ECO:0000256" key="1">
    <source>
        <dbReference type="ARBA" id="ARBA00004117"/>
    </source>
</evidence>
<evidence type="ECO:0000259" key="11">
    <source>
        <dbReference type="Pfam" id="PF01052"/>
    </source>
</evidence>
<comment type="similarity">
    <text evidence="3">Belongs to the FliM family.</text>
</comment>
<protein>
    <recommendedName>
        <fullName evidence="4">Flagellar motor switch protein FliM</fullName>
    </recommendedName>
</protein>
<dbReference type="GO" id="GO:0071978">
    <property type="term" value="P:bacterial-type flagellum-dependent swarming motility"/>
    <property type="evidence" value="ECO:0007669"/>
    <property type="project" value="TreeGrafter"/>
</dbReference>
<evidence type="ECO:0000256" key="10">
    <source>
        <dbReference type="SAM" id="MobiDB-lite"/>
    </source>
</evidence>
<dbReference type="InterPro" id="IPR036429">
    <property type="entry name" value="SpoA-like_sf"/>
</dbReference>
<evidence type="ECO:0000256" key="2">
    <source>
        <dbReference type="ARBA" id="ARBA00004202"/>
    </source>
</evidence>
<evidence type="ECO:0000313" key="12">
    <source>
        <dbReference type="EMBL" id="RHA44188.1"/>
    </source>
</evidence>
<dbReference type="GO" id="GO:0009425">
    <property type="term" value="C:bacterial-type flagellum basal body"/>
    <property type="evidence" value="ECO:0007669"/>
    <property type="project" value="UniProtKB-SubCell"/>
</dbReference>
<dbReference type="Pfam" id="PF01052">
    <property type="entry name" value="FliMN_C"/>
    <property type="match status" value="1"/>
</dbReference>
<keyword evidence="13" id="KW-1185">Reference proteome</keyword>
<reference evidence="12 13" key="1">
    <citation type="submission" date="2018-08" db="EMBL/GenBank/DDBJ databases">
        <title>Cellulomonas rhizosphaerae sp. nov., a novel actinomycete isolated from soil.</title>
        <authorList>
            <person name="Tian Y."/>
        </authorList>
    </citation>
    <scope>NUCLEOTIDE SEQUENCE [LARGE SCALE GENOMIC DNA]</scope>
    <source>
        <strain evidence="12 13">NEAU-TCZ24</strain>
    </source>
</reference>
<dbReference type="PIRSF" id="PIRSF002888">
    <property type="entry name" value="FliM"/>
    <property type="match status" value="1"/>
</dbReference>
<dbReference type="PANTHER" id="PTHR30034:SF6">
    <property type="entry name" value="YOP PROTEINS TRANSLOCATION PROTEIN Q"/>
    <property type="match status" value="1"/>
</dbReference>
<dbReference type="InterPro" id="IPR001543">
    <property type="entry name" value="FliN-like_C"/>
</dbReference>
<keyword evidence="8" id="KW-0472">Membrane</keyword>
<name>A0A413RQJ8_9CELL</name>